<dbReference type="RefSeq" id="WP_226726491.1">
    <property type="nucleotide sequence ID" value="NZ_JAJAUY010000025.1"/>
</dbReference>
<evidence type="ECO:0000313" key="4">
    <source>
        <dbReference type="EMBL" id="MCB5179662.1"/>
    </source>
</evidence>
<keyword evidence="5" id="KW-1185">Reference proteome</keyword>
<evidence type="ECO:0000313" key="5">
    <source>
        <dbReference type="Proteomes" id="UP001199054"/>
    </source>
</evidence>
<feature type="region of interest" description="Disordered" evidence="1">
    <location>
        <begin position="29"/>
        <end position="49"/>
    </location>
</feature>
<feature type="compositionally biased region" description="Basic and acidic residues" evidence="1">
    <location>
        <begin position="131"/>
        <end position="141"/>
    </location>
</feature>
<gene>
    <name evidence="4" type="ORF">LG632_09725</name>
</gene>
<sequence length="213" mass="21886">MRIAQFALRATGAAVALTAASALAAPTALANPDGNRGTVSVSPSTARPGEEVELRVHGCEGRKGWAKSAVFVADAHLSGRDGPGSPLFGEAKISSRAEPGWHTIRVLCDHQDDKATGSIQIVRHGGHHHGDHQGDHHGDHQRPHHPGHATPFWPSHAGGGGMAAELAAAPAKKQSADEGPGLPHTVIGAVLAAVATLAVAGKALAMRRRRSGE</sequence>
<name>A0ABS8B4Y0_9ACTN</name>
<protein>
    <submittedName>
        <fullName evidence="4">Uncharacterized protein</fullName>
    </submittedName>
</protein>
<organism evidence="4 5">
    <name type="scientific">Streptomyces antimicrobicus</name>
    <dbReference type="NCBI Taxonomy" id="2883108"/>
    <lineage>
        <taxon>Bacteria</taxon>
        <taxon>Bacillati</taxon>
        <taxon>Actinomycetota</taxon>
        <taxon>Actinomycetes</taxon>
        <taxon>Kitasatosporales</taxon>
        <taxon>Streptomycetaceae</taxon>
        <taxon>Streptomyces</taxon>
    </lineage>
</organism>
<reference evidence="4 5" key="1">
    <citation type="submission" date="2021-10" db="EMBL/GenBank/DDBJ databases">
        <title>Streptomyces sp. strain SMC 277, a novel streptomycete isolated from soil.</title>
        <authorList>
            <person name="Chanama M."/>
        </authorList>
    </citation>
    <scope>NUCLEOTIDE SEQUENCE [LARGE SCALE GENOMIC DNA]</scope>
    <source>
        <strain evidence="4 5">SMC 277</strain>
    </source>
</reference>
<feature type="signal peptide" evidence="3">
    <location>
        <begin position="1"/>
        <end position="24"/>
    </location>
</feature>
<dbReference type="Proteomes" id="UP001199054">
    <property type="component" value="Unassembled WGS sequence"/>
</dbReference>
<dbReference type="EMBL" id="JAJAUY010000025">
    <property type="protein sequence ID" value="MCB5179662.1"/>
    <property type="molecule type" value="Genomic_DNA"/>
</dbReference>
<comment type="caution">
    <text evidence="4">The sequence shown here is derived from an EMBL/GenBank/DDBJ whole genome shotgun (WGS) entry which is preliminary data.</text>
</comment>
<keyword evidence="3" id="KW-0732">Signal</keyword>
<feature type="chain" id="PRO_5046584780" evidence="3">
    <location>
        <begin position="25"/>
        <end position="213"/>
    </location>
</feature>
<evidence type="ECO:0000256" key="3">
    <source>
        <dbReference type="SAM" id="SignalP"/>
    </source>
</evidence>
<evidence type="ECO:0000256" key="1">
    <source>
        <dbReference type="SAM" id="MobiDB-lite"/>
    </source>
</evidence>
<evidence type="ECO:0000256" key="2">
    <source>
        <dbReference type="SAM" id="Phobius"/>
    </source>
</evidence>
<feature type="transmembrane region" description="Helical" evidence="2">
    <location>
        <begin position="182"/>
        <end position="205"/>
    </location>
</feature>
<keyword evidence="2" id="KW-1133">Transmembrane helix</keyword>
<feature type="region of interest" description="Disordered" evidence="1">
    <location>
        <begin position="124"/>
        <end position="180"/>
    </location>
</feature>
<keyword evidence="2" id="KW-0472">Membrane</keyword>
<accession>A0ABS8B4Y0</accession>
<keyword evidence="2" id="KW-0812">Transmembrane</keyword>
<proteinExistence type="predicted"/>